<proteinExistence type="predicted"/>
<reference evidence="1" key="1">
    <citation type="submission" date="2023-04" db="EMBL/GenBank/DDBJ databases">
        <title>Draft Genome sequencing of Naganishia species isolated from polar environments using Oxford Nanopore Technology.</title>
        <authorList>
            <person name="Leo P."/>
            <person name="Venkateswaran K."/>
        </authorList>
    </citation>
    <scope>NUCLEOTIDE SEQUENCE</scope>
    <source>
        <strain evidence="1">MNA-CCFEE 5425</strain>
    </source>
</reference>
<evidence type="ECO:0000313" key="2">
    <source>
        <dbReference type="Proteomes" id="UP001243375"/>
    </source>
</evidence>
<dbReference type="Proteomes" id="UP001243375">
    <property type="component" value="Unassembled WGS sequence"/>
</dbReference>
<dbReference type="EMBL" id="JASBWU010000003">
    <property type="protein sequence ID" value="KAJ9123346.1"/>
    <property type="molecule type" value="Genomic_DNA"/>
</dbReference>
<keyword evidence="2" id="KW-1185">Reference proteome</keyword>
<gene>
    <name evidence="1" type="ORF">QFC22_001545</name>
</gene>
<accession>A0ACC2XIY1</accession>
<comment type="caution">
    <text evidence="1">The sequence shown here is derived from an EMBL/GenBank/DDBJ whole genome shotgun (WGS) entry which is preliminary data.</text>
</comment>
<evidence type="ECO:0000313" key="1">
    <source>
        <dbReference type="EMBL" id="KAJ9123346.1"/>
    </source>
</evidence>
<sequence>MATSSTSTPLPVLQPYKTHQPTSFPGSPRIHSFYDDPTATWTFVVADPATSEAMIVDPVLDFDPVSGRISQKSVKGLAGFIQKKGYKVVRICETHVHADHLTGAYALKQLLPGHPLVFIGARVVDVQKRFAPEYGLHPAELEHAFDGFMQDGESFKIGSLTAVARSLPGHTPDSMGIMIGDAVFAGDSLFLYVILQRFCKHPTWEQLESTSQVATTTQQTATNPATAQ</sequence>
<name>A0ACC2XIY1_9TREE</name>
<protein>
    <submittedName>
        <fullName evidence="1">Uncharacterized protein</fullName>
    </submittedName>
</protein>
<organism evidence="1 2">
    <name type="scientific">Naganishia vaughanmartiniae</name>
    <dbReference type="NCBI Taxonomy" id="1424756"/>
    <lineage>
        <taxon>Eukaryota</taxon>
        <taxon>Fungi</taxon>
        <taxon>Dikarya</taxon>
        <taxon>Basidiomycota</taxon>
        <taxon>Agaricomycotina</taxon>
        <taxon>Tremellomycetes</taxon>
        <taxon>Filobasidiales</taxon>
        <taxon>Filobasidiaceae</taxon>
        <taxon>Naganishia</taxon>
    </lineage>
</organism>